<gene>
    <name evidence="1" type="ORF">glysoja_029111</name>
</gene>
<accession>A0A0B2QCR8</accession>
<dbReference type="EMBL" id="KN660222">
    <property type="protein sequence ID" value="KHN17803.1"/>
    <property type="molecule type" value="Genomic_DNA"/>
</dbReference>
<proteinExistence type="predicted"/>
<organism evidence="1">
    <name type="scientific">Glycine soja</name>
    <name type="common">Wild soybean</name>
    <dbReference type="NCBI Taxonomy" id="3848"/>
    <lineage>
        <taxon>Eukaryota</taxon>
        <taxon>Viridiplantae</taxon>
        <taxon>Streptophyta</taxon>
        <taxon>Embryophyta</taxon>
        <taxon>Tracheophyta</taxon>
        <taxon>Spermatophyta</taxon>
        <taxon>Magnoliopsida</taxon>
        <taxon>eudicotyledons</taxon>
        <taxon>Gunneridae</taxon>
        <taxon>Pentapetalae</taxon>
        <taxon>rosids</taxon>
        <taxon>fabids</taxon>
        <taxon>Fabales</taxon>
        <taxon>Fabaceae</taxon>
        <taxon>Papilionoideae</taxon>
        <taxon>50 kb inversion clade</taxon>
        <taxon>NPAAA clade</taxon>
        <taxon>indigoferoid/millettioid clade</taxon>
        <taxon>Phaseoleae</taxon>
        <taxon>Glycine</taxon>
        <taxon>Glycine subgen. Soja</taxon>
    </lineage>
</organism>
<sequence>MSNSETNVAHPLNHCHKAHNKYQLQFTTSLCDRTTLVGTLSRNNLHEKAKAHEGATLSKRFGETEDGFASAPRIKAIEAKQ</sequence>
<name>A0A0B2QCR8_GLYSO</name>
<protein>
    <submittedName>
        <fullName evidence="1">Uncharacterized protein</fullName>
    </submittedName>
</protein>
<reference evidence="1" key="1">
    <citation type="submission" date="2014-07" db="EMBL/GenBank/DDBJ databases">
        <title>Identification of a novel salt tolerance gene in wild soybean by whole-genome sequencing.</title>
        <authorList>
            <person name="Lam H.-M."/>
            <person name="Qi X."/>
            <person name="Li M.-W."/>
            <person name="Liu X."/>
            <person name="Xie M."/>
            <person name="Ni M."/>
            <person name="Xu X."/>
        </authorList>
    </citation>
    <scope>NUCLEOTIDE SEQUENCE [LARGE SCALE GENOMIC DNA]</scope>
    <source>
        <tissue evidence="1">Root</tissue>
    </source>
</reference>
<evidence type="ECO:0000313" key="1">
    <source>
        <dbReference type="EMBL" id="KHN17803.1"/>
    </source>
</evidence>
<dbReference type="Proteomes" id="UP000053555">
    <property type="component" value="Unassembled WGS sequence"/>
</dbReference>
<dbReference type="AlphaFoldDB" id="A0A0B2QCR8"/>